<dbReference type="PRINTS" id="PR02008">
    <property type="entry name" value="RCMTFAMILY"/>
</dbReference>
<evidence type="ECO:0000313" key="8">
    <source>
        <dbReference type="EMBL" id="ADR35197.1"/>
    </source>
</evidence>
<dbReference type="InterPro" id="IPR031341">
    <property type="entry name" value="Methyltr_RsmF_N"/>
</dbReference>
<dbReference type="GO" id="GO:0001510">
    <property type="term" value="P:RNA methylation"/>
    <property type="evidence" value="ECO:0007669"/>
    <property type="project" value="InterPro"/>
</dbReference>
<proteinExistence type="inferred from homology"/>
<name>E4TZH0_SULKY</name>
<keyword evidence="2 6" id="KW-0489">Methyltransferase</keyword>
<dbReference type="PANTHER" id="PTHR22807">
    <property type="entry name" value="NOP2 YEAST -RELATED NOL1/NOP2/FMU SUN DOMAIN-CONTAINING"/>
    <property type="match status" value="1"/>
</dbReference>
<dbReference type="CDD" id="cd02440">
    <property type="entry name" value="AdoMet_MTases"/>
    <property type="match status" value="1"/>
</dbReference>
<dbReference type="InterPro" id="IPR029063">
    <property type="entry name" value="SAM-dependent_MTases_sf"/>
</dbReference>
<dbReference type="EMBL" id="CP002355">
    <property type="protein sequence ID" value="ADR35197.1"/>
    <property type="molecule type" value="Genomic_DNA"/>
</dbReference>
<sequence>MSLPEAFTERLEKIVPHERYEAIVRTFDSPKNVTFRVNTLKSTTQELEAELKAAHIPYESIGWLEGVYRIAPEHKLALTQTDAFYGGRLYIQNLASMIAPLLLSPQPEETVLDLAAAPGGKTLMLAGMMQNTGWLSAVEPSRERFFRLCDNLKSQGVTNAHTYMTDGRSVGKKCPEMFDRILLDAPCSSEARFKTHDPKSMSFWSIHKVKETSKLQRRLLLSAYDALKPGGKLLYCTCSFSPEENESPLQHLLERHGEHLNTLPLTLPFDNIQKPLERWGKEVFDKRIQNGVRILPTDTIDGFFLCMLEKKTNIT</sequence>
<feature type="binding site" evidence="6">
    <location>
        <position position="184"/>
    </location>
    <ligand>
        <name>S-adenosyl-L-methionine</name>
        <dbReference type="ChEBI" id="CHEBI:59789"/>
    </ligand>
</feature>
<feature type="binding site" evidence="6">
    <location>
        <position position="166"/>
    </location>
    <ligand>
        <name>S-adenosyl-L-methionine</name>
        <dbReference type="ChEBI" id="CHEBI:59789"/>
    </ligand>
</feature>
<evidence type="ECO:0000256" key="6">
    <source>
        <dbReference type="PROSITE-ProRule" id="PRU01023"/>
    </source>
</evidence>
<feature type="domain" description="SAM-dependent MTase RsmB/NOP-type" evidence="7">
    <location>
        <begin position="23"/>
        <end position="311"/>
    </location>
</feature>
<evidence type="ECO:0000256" key="4">
    <source>
        <dbReference type="ARBA" id="ARBA00022691"/>
    </source>
</evidence>
<evidence type="ECO:0000259" key="7">
    <source>
        <dbReference type="PROSITE" id="PS51686"/>
    </source>
</evidence>
<dbReference type="InterPro" id="IPR023267">
    <property type="entry name" value="RCMT"/>
</dbReference>
<dbReference type="Pfam" id="PF01189">
    <property type="entry name" value="Methyltr_RsmB-F"/>
    <property type="match status" value="1"/>
</dbReference>
<dbReference type="PANTHER" id="PTHR22807:SF61">
    <property type="entry name" value="NOL1_NOP2_SUN FAMILY PROTEIN _ ANTITERMINATION NUSB DOMAIN-CONTAINING PROTEIN"/>
    <property type="match status" value="1"/>
</dbReference>
<gene>
    <name evidence="8" type="ordered locus">Sulku_2538</name>
</gene>
<dbReference type="SUPFAM" id="SSF53335">
    <property type="entry name" value="S-adenosyl-L-methionine-dependent methyltransferases"/>
    <property type="match status" value="1"/>
</dbReference>
<evidence type="ECO:0000256" key="3">
    <source>
        <dbReference type="ARBA" id="ARBA00022679"/>
    </source>
</evidence>
<reference evidence="8 9" key="1">
    <citation type="journal article" date="2012" name="Stand. Genomic Sci.">
        <title>Complete genome sequence of the sulfur compounds oxidizing chemolithoautotroph Sulfuricurvum kujiense type strain (YK-1(T)).</title>
        <authorList>
            <person name="Han C."/>
            <person name="Kotsyurbenko O."/>
            <person name="Chertkov O."/>
            <person name="Held B."/>
            <person name="Lapidus A."/>
            <person name="Nolan M."/>
            <person name="Lucas S."/>
            <person name="Hammon N."/>
            <person name="Deshpande S."/>
            <person name="Cheng J.F."/>
            <person name="Tapia R."/>
            <person name="Goodwin L.A."/>
            <person name="Pitluck S."/>
            <person name="Liolios K."/>
            <person name="Pagani I."/>
            <person name="Ivanova N."/>
            <person name="Mavromatis K."/>
            <person name="Mikhailova N."/>
            <person name="Pati A."/>
            <person name="Chen A."/>
            <person name="Palaniappan K."/>
            <person name="Land M."/>
            <person name="Hauser L."/>
            <person name="Chang Y.J."/>
            <person name="Jeffries C.D."/>
            <person name="Brambilla E.M."/>
            <person name="Rohde M."/>
            <person name="Spring S."/>
            <person name="Sikorski J."/>
            <person name="Goker M."/>
            <person name="Woyke T."/>
            <person name="Bristow J."/>
            <person name="Eisen J.A."/>
            <person name="Markowitz V."/>
            <person name="Hugenholtz P."/>
            <person name="Kyrpides N.C."/>
            <person name="Klenk H.P."/>
            <person name="Detter J.C."/>
        </authorList>
    </citation>
    <scope>NUCLEOTIDE SEQUENCE [LARGE SCALE GENOMIC DNA]</scope>
    <source>
        <strain evidence="9">ATCC BAA-921 / DSM 16994 / JCM 11577 / YK-1</strain>
    </source>
</reference>
<dbReference type="STRING" id="709032.Sulku_2538"/>
<dbReference type="HOGENOM" id="CLU_005316_7_0_7"/>
<keyword evidence="9" id="KW-1185">Reference proteome</keyword>
<accession>E4TZH0</accession>
<dbReference type="Pfam" id="PF17125">
    <property type="entry name" value="Methyltr_RsmF_N"/>
    <property type="match status" value="1"/>
</dbReference>
<keyword evidence="3 6" id="KW-0808">Transferase</keyword>
<dbReference type="GO" id="GO:0008173">
    <property type="term" value="F:RNA methyltransferase activity"/>
    <property type="evidence" value="ECO:0007669"/>
    <property type="project" value="InterPro"/>
</dbReference>
<comment type="similarity">
    <text evidence="6">Belongs to the class I-like SAM-binding methyltransferase superfamily. RsmB/NOP family.</text>
</comment>
<dbReference type="Gene3D" id="3.40.50.150">
    <property type="entry name" value="Vaccinia Virus protein VP39"/>
    <property type="match status" value="1"/>
</dbReference>
<feature type="binding site" evidence="6">
    <location>
        <position position="139"/>
    </location>
    <ligand>
        <name>S-adenosyl-L-methionine</name>
        <dbReference type="ChEBI" id="CHEBI:59789"/>
    </ligand>
</feature>
<dbReference type="KEGG" id="sku:Sulku_2538"/>
<feature type="active site" description="Nucleophile" evidence="6">
    <location>
        <position position="238"/>
    </location>
</feature>
<protein>
    <submittedName>
        <fullName evidence="8">Fmu (Sun) domain protein</fullName>
    </submittedName>
</protein>
<keyword evidence="5 6" id="KW-0694">RNA-binding</keyword>
<dbReference type="InterPro" id="IPR049560">
    <property type="entry name" value="MeTrfase_RsmB-F_NOP2_cat"/>
</dbReference>
<dbReference type="Proteomes" id="UP000008721">
    <property type="component" value="Chromosome"/>
</dbReference>
<dbReference type="eggNOG" id="COG0144">
    <property type="taxonomic scope" value="Bacteria"/>
</dbReference>
<evidence type="ECO:0000313" key="9">
    <source>
        <dbReference type="Proteomes" id="UP000008721"/>
    </source>
</evidence>
<keyword evidence="1" id="KW-0963">Cytoplasm</keyword>
<dbReference type="RefSeq" id="WP_013461394.1">
    <property type="nucleotide sequence ID" value="NC_014762.1"/>
</dbReference>
<evidence type="ECO:0000256" key="2">
    <source>
        <dbReference type="ARBA" id="ARBA00022603"/>
    </source>
</evidence>
<dbReference type="Gene3D" id="3.30.70.1170">
    <property type="entry name" value="Sun protein, domain 3"/>
    <property type="match status" value="1"/>
</dbReference>
<organism evidence="8 9">
    <name type="scientific">Sulfuricurvum kujiense (strain ATCC BAA-921 / DSM 16994 / JCM 11577 / YK-1)</name>
    <dbReference type="NCBI Taxonomy" id="709032"/>
    <lineage>
        <taxon>Bacteria</taxon>
        <taxon>Pseudomonadati</taxon>
        <taxon>Campylobacterota</taxon>
        <taxon>Epsilonproteobacteria</taxon>
        <taxon>Campylobacterales</taxon>
        <taxon>Sulfurimonadaceae</taxon>
        <taxon>Sulfuricurvum</taxon>
    </lineage>
</organism>
<keyword evidence="4 6" id="KW-0949">S-adenosyl-L-methionine</keyword>
<dbReference type="InterPro" id="IPR001678">
    <property type="entry name" value="MeTrfase_RsmB-F_NOP2_dom"/>
</dbReference>
<evidence type="ECO:0000256" key="5">
    <source>
        <dbReference type="ARBA" id="ARBA00022884"/>
    </source>
</evidence>
<evidence type="ECO:0000256" key="1">
    <source>
        <dbReference type="ARBA" id="ARBA00022490"/>
    </source>
</evidence>
<dbReference type="OrthoDB" id="9810297at2"/>
<dbReference type="GO" id="GO:0003723">
    <property type="term" value="F:RNA binding"/>
    <property type="evidence" value="ECO:0007669"/>
    <property type="project" value="UniProtKB-UniRule"/>
</dbReference>
<dbReference type="PROSITE" id="PS51686">
    <property type="entry name" value="SAM_MT_RSMB_NOP"/>
    <property type="match status" value="1"/>
</dbReference>
<dbReference type="AlphaFoldDB" id="E4TZH0"/>
<feature type="binding site" evidence="6">
    <location>
        <begin position="115"/>
        <end position="121"/>
    </location>
    <ligand>
        <name>S-adenosyl-L-methionine</name>
        <dbReference type="ChEBI" id="CHEBI:59789"/>
    </ligand>
</feature>